<dbReference type="OrthoDB" id="259294at2157"/>
<keyword evidence="3" id="KW-1185">Reference proteome</keyword>
<evidence type="ECO:0000313" key="3">
    <source>
        <dbReference type="Proteomes" id="UP000319894"/>
    </source>
</evidence>
<proteinExistence type="predicted"/>
<comment type="caution">
    <text evidence="2">The sequence shown here is derived from an EMBL/GenBank/DDBJ whole genome shotgun (WGS) entry which is preliminary data.</text>
</comment>
<dbReference type="AlphaFoldDB" id="A0A554MWP6"/>
<evidence type="ECO:0000256" key="1">
    <source>
        <dbReference type="SAM" id="MobiDB-lite"/>
    </source>
</evidence>
<dbReference type="Proteomes" id="UP000319894">
    <property type="component" value="Unassembled WGS sequence"/>
</dbReference>
<reference evidence="2 3" key="1">
    <citation type="submission" date="2018-06" db="EMBL/GenBank/DDBJ databases">
        <title>Natronomonas sp. F16-60 a new haloarchaeon isolated from a solar saltern of Isla Cristina, Huelva, Spain.</title>
        <authorList>
            <person name="Duran-Viseras A."/>
            <person name="Sanchez-Porro C."/>
            <person name="Ventosa A."/>
        </authorList>
    </citation>
    <scope>NUCLEOTIDE SEQUENCE [LARGE SCALE GENOMIC DNA]</scope>
    <source>
        <strain evidence="2 3">F16-60</strain>
    </source>
</reference>
<name>A0A554MWP6_9EURY</name>
<dbReference type="SUPFAM" id="SSF51556">
    <property type="entry name" value="Metallo-dependent hydrolases"/>
    <property type="match status" value="1"/>
</dbReference>
<dbReference type="InParanoid" id="A0A554MWP6"/>
<dbReference type="Gene3D" id="3.20.20.140">
    <property type="entry name" value="Metal-dependent hydrolases"/>
    <property type="match status" value="1"/>
</dbReference>
<dbReference type="GO" id="GO:0016787">
    <property type="term" value="F:hydrolase activity"/>
    <property type="evidence" value="ECO:0007669"/>
    <property type="project" value="UniProtKB-KW"/>
</dbReference>
<organism evidence="2 3">
    <name type="scientific">Haloglomus irregulare</name>
    <dbReference type="NCBI Taxonomy" id="2234134"/>
    <lineage>
        <taxon>Archaea</taxon>
        <taxon>Methanobacteriati</taxon>
        <taxon>Methanobacteriota</taxon>
        <taxon>Stenosarchaea group</taxon>
        <taxon>Halobacteria</taxon>
        <taxon>Halobacteriales</taxon>
        <taxon>Natronomonadaceae</taxon>
        <taxon>Haloglomus</taxon>
    </lineage>
</organism>
<evidence type="ECO:0000313" key="2">
    <source>
        <dbReference type="EMBL" id="TSD09533.1"/>
    </source>
</evidence>
<feature type="region of interest" description="Disordered" evidence="1">
    <location>
        <begin position="77"/>
        <end position="108"/>
    </location>
</feature>
<feature type="compositionally biased region" description="Basic and acidic residues" evidence="1">
    <location>
        <begin position="91"/>
        <end position="102"/>
    </location>
</feature>
<keyword evidence="2" id="KW-0378">Hydrolase</keyword>
<dbReference type="EMBL" id="QMDX01000012">
    <property type="protein sequence ID" value="TSD09533.1"/>
    <property type="molecule type" value="Genomic_DNA"/>
</dbReference>
<sequence length="263" mass="28180">MLELEHGFRVVDVGAMLVDERKASRGRAVAPDRLERELRQAGVVRAVVTPPARADDGGYLTANNAVARRSVDRPFVPFARLSGPRPPDPSAPDRPRTGDHPGPDSVAQYGYDDRFHGFALDPTRDGLPTEATLGALAEVGLPTLVTGGRSFPPSRVADLCDRGFPVVLGGVGGDPGTRELFATAVDLLDDYDDLYLDTGTVRSRALLERALREHPDRVLFASRAGEAHPNVALMTLLTCSVPQDAMKRALDDNPSRVVSALAA</sequence>
<protein>
    <submittedName>
        <fullName evidence="2">Amidohydrolase</fullName>
    </submittedName>
</protein>
<dbReference type="InterPro" id="IPR032466">
    <property type="entry name" value="Metal_Hydrolase"/>
</dbReference>
<accession>A0A554MWP6</accession>
<gene>
    <name evidence="2" type="ORF">DP107_15440</name>
</gene>
<dbReference type="RefSeq" id="WP_144263042.1">
    <property type="nucleotide sequence ID" value="NZ_QMDX01000012.1"/>
</dbReference>